<dbReference type="InterPro" id="IPR036259">
    <property type="entry name" value="MFS_trans_sf"/>
</dbReference>
<dbReference type="EMBL" id="BKAM01000119">
    <property type="protein sequence ID" value="GEP73683.1"/>
    <property type="molecule type" value="Genomic_DNA"/>
</dbReference>
<evidence type="ECO:0000259" key="7">
    <source>
        <dbReference type="PROSITE" id="PS50850"/>
    </source>
</evidence>
<evidence type="ECO:0000256" key="2">
    <source>
        <dbReference type="ARBA" id="ARBA00022448"/>
    </source>
</evidence>
<accession>A0A512PR57</accession>
<evidence type="ECO:0000313" key="8">
    <source>
        <dbReference type="EMBL" id="GEP73683.1"/>
    </source>
</evidence>
<dbReference type="GO" id="GO:0005886">
    <property type="term" value="C:plasma membrane"/>
    <property type="evidence" value="ECO:0007669"/>
    <property type="project" value="UniProtKB-SubCell"/>
</dbReference>
<dbReference type="InterPro" id="IPR011701">
    <property type="entry name" value="MFS"/>
</dbReference>
<keyword evidence="4 6" id="KW-1133">Transmembrane helix</keyword>
<dbReference type="Pfam" id="PF07690">
    <property type="entry name" value="MFS_1"/>
    <property type="match status" value="1"/>
</dbReference>
<comment type="subcellular location">
    <subcellularLocation>
        <location evidence="1">Cell membrane</location>
        <topology evidence="1">Multi-pass membrane protein</topology>
    </subcellularLocation>
</comment>
<dbReference type="OrthoDB" id="9816041at2"/>
<dbReference type="RefSeq" id="WP_056983355.1">
    <property type="nucleotide sequence ID" value="NZ_BKAM01000119.1"/>
</dbReference>
<dbReference type="Gene3D" id="1.20.1720.10">
    <property type="entry name" value="Multidrug resistance protein D"/>
    <property type="match status" value="1"/>
</dbReference>
<feature type="transmembrane region" description="Helical" evidence="6">
    <location>
        <begin position="201"/>
        <end position="218"/>
    </location>
</feature>
<feature type="transmembrane region" description="Helical" evidence="6">
    <location>
        <begin position="169"/>
        <end position="189"/>
    </location>
</feature>
<evidence type="ECO:0000256" key="1">
    <source>
        <dbReference type="ARBA" id="ARBA00004651"/>
    </source>
</evidence>
<feature type="transmembrane region" description="Helical" evidence="6">
    <location>
        <begin position="440"/>
        <end position="460"/>
    </location>
</feature>
<proteinExistence type="predicted"/>
<gene>
    <name evidence="8" type="ORF">LRA02_25510</name>
</gene>
<dbReference type="PROSITE" id="PS50850">
    <property type="entry name" value="MFS"/>
    <property type="match status" value="1"/>
</dbReference>
<feature type="transmembrane region" description="Helical" evidence="6">
    <location>
        <begin position="268"/>
        <end position="288"/>
    </location>
</feature>
<keyword evidence="3 6" id="KW-0812">Transmembrane</keyword>
<dbReference type="PANTHER" id="PTHR42718:SF9">
    <property type="entry name" value="MAJOR FACILITATOR SUPERFAMILY MULTIDRUG TRANSPORTER MFSC"/>
    <property type="match status" value="1"/>
</dbReference>
<dbReference type="PRINTS" id="PR01036">
    <property type="entry name" value="TCRTETB"/>
</dbReference>
<sequence>MTINNEKISRQTMLALLAAALLSFTGILTETSMNVTFPELTRIFNVSLDTVQWITTGYLLMVTIVMATTAFLLKKFKSQRIHLFAAIAFVIGDVMCATSPTFSILLTGRLIQAIATGLSTPLMFHIIFNKIPAGRIGSMTGLAGMVISLAPALGPTYGGTVSSTMSWRMIFWLILPIIVISWWLGSHYIRIDPVGTGSFDILSLALLATTLFSMVFAVSKAGKYPVFSSAVVLPFLIGLIALGLFIYSDTHGSSQLLDIKILKWLSTSLSAFTYFVLQFVNIGVSFLIPVYCQYVLHTSPFIAGLVLLPGSLVGAAISPYAGHLADIKGYALPIILGLISMTLGGGIFFGIQSLLTAWIILLVYSFLRFGFNMGFSNTISNAMLNVPEQYTADVNSFFSMLQQFAGSIGVGIMAAVMAISQNNGTGNLAARSFIGGRYDFLLATLLSAAALIATIINFRIQRRHQSPQTN</sequence>
<reference evidence="8 9" key="1">
    <citation type="submission" date="2019-07" db="EMBL/GenBank/DDBJ databases">
        <title>Whole genome shotgun sequence of Lactobacillus rapi NBRC 109618.</title>
        <authorList>
            <person name="Hosoyama A."/>
            <person name="Uohara A."/>
            <person name="Ohji S."/>
            <person name="Ichikawa N."/>
        </authorList>
    </citation>
    <scope>NUCLEOTIDE SEQUENCE [LARGE SCALE GENOMIC DNA]</scope>
    <source>
        <strain evidence="8 9">NBRC 109618</strain>
    </source>
</reference>
<protein>
    <submittedName>
        <fullName evidence="8">MFS transporter</fullName>
    </submittedName>
</protein>
<dbReference type="PANTHER" id="PTHR42718">
    <property type="entry name" value="MAJOR FACILITATOR SUPERFAMILY MULTIDRUG TRANSPORTER MFSC"/>
    <property type="match status" value="1"/>
</dbReference>
<keyword evidence="5 6" id="KW-0472">Membrane</keyword>
<evidence type="ECO:0000256" key="3">
    <source>
        <dbReference type="ARBA" id="ARBA00022692"/>
    </source>
</evidence>
<evidence type="ECO:0000256" key="6">
    <source>
        <dbReference type="SAM" id="Phobius"/>
    </source>
</evidence>
<dbReference type="InterPro" id="IPR020846">
    <property type="entry name" value="MFS_dom"/>
</dbReference>
<dbReference type="SUPFAM" id="SSF103473">
    <property type="entry name" value="MFS general substrate transporter"/>
    <property type="match status" value="1"/>
</dbReference>
<feature type="transmembrane region" description="Helical" evidence="6">
    <location>
        <begin position="329"/>
        <end position="349"/>
    </location>
</feature>
<dbReference type="GO" id="GO:0022857">
    <property type="term" value="F:transmembrane transporter activity"/>
    <property type="evidence" value="ECO:0007669"/>
    <property type="project" value="InterPro"/>
</dbReference>
<dbReference type="STRING" id="1423795.FD12_GL001165"/>
<feature type="transmembrane region" description="Helical" evidence="6">
    <location>
        <begin position="396"/>
        <end position="420"/>
    </location>
</feature>
<feature type="transmembrane region" description="Helical" evidence="6">
    <location>
        <begin position="110"/>
        <end position="128"/>
    </location>
</feature>
<feature type="transmembrane region" description="Helical" evidence="6">
    <location>
        <begin position="355"/>
        <end position="375"/>
    </location>
</feature>
<feature type="transmembrane region" description="Helical" evidence="6">
    <location>
        <begin position="85"/>
        <end position="104"/>
    </location>
</feature>
<evidence type="ECO:0000256" key="5">
    <source>
        <dbReference type="ARBA" id="ARBA00023136"/>
    </source>
</evidence>
<dbReference type="AlphaFoldDB" id="A0A512PR57"/>
<feature type="transmembrane region" description="Helical" evidence="6">
    <location>
        <begin position="53"/>
        <end position="73"/>
    </location>
</feature>
<keyword evidence="2" id="KW-0813">Transport</keyword>
<feature type="domain" description="Major facilitator superfamily (MFS) profile" evidence="7">
    <location>
        <begin position="15"/>
        <end position="465"/>
    </location>
</feature>
<evidence type="ECO:0000313" key="9">
    <source>
        <dbReference type="Proteomes" id="UP000321569"/>
    </source>
</evidence>
<dbReference type="Gene3D" id="1.20.1250.20">
    <property type="entry name" value="MFS general substrate transporter like domains"/>
    <property type="match status" value="1"/>
</dbReference>
<dbReference type="Proteomes" id="UP000321569">
    <property type="component" value="Unassembled WGS sequence"/>
</dbReference>
<comment type="caution">
    <text evidence="8">The sequence shown here is derived from an EMBL/GenBank/DDBJ whole genome shotgun (WGS) entry which is preliminary data.</text>
</comment>
<feature type="transmembrane region" description="Helical" evidence="6">
    <location>
        <begin position="294"/>
        <end position="317"/>
    </location>
</feature>
<feature type="transmembrane region" description="Helical" evidence="6">
    <location>
        <begin position="140"/>
        <end position="157"/>
    </location>
</feature>
<feature type="transmembrane region" description="Helical" evidence="6">
    <location>
        <begin position="224"/>
        <end position="247"/>
    </location>
</feature>
<name>A0A512PR57_9LACO</name>
<evidence type="ECO:0000256" key="4">
    <source>
        <dbReference type="ARBA" id="ARBA00022989"/>
    </source>
</evidence>
<organism evidence="8 9">
    <name type="scientific">Lentilactobacillus rapi</name>
    <dbReference type="NCBI Taxonomy" id="481723"/>
    <lineage>
        <taxon>Bacteria</taxon>
        <taxon>Bacillati</taxon>
        <taxon>Bacillota</taxon>
        <taxon>Bacilli</taxon>
        <taxon>Lactobacillales</taxon>
        <taxon>Lactobacillaceae</taxon>
        <taxon>Lentilactobacillus</taxon>
    </lineage>
</organism>